<evidence type="ECO:0000256" key="3">
    <source>
        <dbReference type="ARBA" id="ARBA00022552"/>
    </source>
</evidence>
<gene>
    <name evidence="7" type="primary">rsmH</name>
    <name evidence="8" type="ORF">ADH67_07870</name>
</gene>
<comment type="caution">
    <text evidence="8">The sequence shown here is derived from an EMBL/GenBank/DDBJ whole genome shotgun (WGS) entry which is preliminary data.</text>
</comment>
<dbReference type="AlphaFoldDB" id="A0A227KJ39"/>
<sequence>MAKNFKHIPVLAKEVPDILVRDPSGIYVDGTFGRGGHSRLILEKLSPKGKLYAFDRDEAAVKAAEEISDPRFRIIYAPFAEMKEKLIELGITSVNGILLDIGVSSPQIDDAERGFSFRFDGPLDMRMDTSTGMTAAEWINRAAAEEITSVLKLYGEEKFSSRIAAAICERRTKEPFTTTKALADLIASVVPRNKKDRDQHPATRSFQGIRIFINDELGQLRQALNAAGSLLQPEGILEVISFHSLEDRIVKHFFDMCANPDKGIDPRLPLRAEQLPQPLFSKGKKVVPTKEELEINPRARSSILRFASRTGTPWKGLELT</sequence>
<dbReference type="EMBL" id="NHMP01000004">
    <property type="protein sequence ID" value="OXE47827.1"/>
    <property type="molecule type" value="Genomic_DNA"/>
</dbReference>
<dbReference type="InterPro" id="IPR029063">
    <property type="entry name" value="SAM-dependent_MTases_sf"/>
</dbReference>
<evidence type="ECO:0000256" key="5">
    <source>
        <dbReference type="ARBA" id="ARBA00022679"/>
    </source>
</evidence>
<dbReference type="GeneID" id="78362717"/>
<dbReference type="SUPFAM" id="SSF81799">
    <property type="entry name" value="Putative methyltransferase TM0872, insert domain"/>
    <property type="match status" value="1"/>
</dbReference>
<dbReference type="GO" id="GO:0071424">
    <property type="term" value="F:rRNA (cytosine-N4-)-methyltransferase activity"/>
    <property type="evidence" value="ECO:0007669"/>
    <property type="project" value="UniProtKB-UniRule"/>
</dbReference>
<feature type="binding site" evidence="7">
    <location>
        <position position="55"/>
    </location>
    <ligand>
        <name>S-adenosyl-L-methionine</name>
        <dbReference type="ChEBI" id="CHEBI:59789"/>
    </ligand>
</feature>
<organism evidence="8 9">
    <name type="scientific">Turicimonas muris</name>
    <dbReference type="NCBI Taxonomy" id="1796652"/>
    <lineage>
        <taxon>Bacteria</taxon>
        <taxon>Pseudomonadati</taxon>
        <taxon>Pseudomonadota</taxon>
        <taxon>Betaproteobacteria</taxon>
        <taxon>Burkholderiales</taxon>
        <taxon>Sutterellaceae</taxon>
        <taxon>Turicimonas</taxon>
    </lineage>
</organism>
<dbReference type="PANTHER" id="PTHR11265:SF0">
    <property type="entry name" value="12S RRNA N4-METHYLCYTIDINE METHYLTRANSFERASE"/>
    <property type="match status" value="1"/>
</dbReference>
<dbReference type="PANTHER" id="PTHR11265">
    <property type="entry name" value="S-ADENOSYL-METHYLTRANSFERASE MRAW"/>
    <property type="match status" value="1"/>
</dbReference>
<keyword evidence="3 7" id="KW-0698">rRNA processing</keyword>
<proteinExistence type="inferred from homology"/>
<comment type="similarity">
    <text evidence="1 7">Belongs to the methyltransferase superfamily. RsmH family.</text>
</comment>
<keyword evidence="4 7" id="KW-0489">Methyltransferase</keyword>
<dbReference type="GO" id="GO:0005737">
    <property type="term" value="C:cytoplasm"/>
    <property type="evidence" value="ECO:0007669"/>
    <property type="project" value="UniProtKB-SubCell"/>
</dbReference>
<feature type="binding site" evidence="7">
    <location>
        <begin position="35"/>
        <end position="37"/>
    </location>
    <ligand>
        <name>S-adenosyl-L-methionine</name>
        <dbReference type="ChEBI" id="CHEBI:59789"/>
    </ligand>
</feature>
<evidence type="ECO:0000256" key="6">
    <source>
        <dbReference type="ARBA" id="ARBA00022691"/>
    </source>
</evidence>
<keyword evidence="5 7" id="KW-0808">Transferase</keyword>
<dbReference type="GO" id="GO:0070475">
    <property type="term" value="P:rRNA base methylation"/>
    <property type="evidence" value="ECO:0007669"/>
    <property type="project" value="UniProtKB-UniRule"/>
</dbReference>
<dbReference type="RefSeq" id="WP_066596012.1">
    <property type="nucleotide sequence ID" value="NZ_CAJTBZ010000002.1"/>
</dbReference>
<reference evidence="9" key="1">
    <citation type="submission" date="2017-05" db="EMBL/GenBank/DDBJ databases">
        <title>Improved OligoMM genomes.</title>
        <authorList>
            <person name="Garzetti D."/>
        </authorList>
    </citation>
    <scope>NUCLEOTIDE SEQUENCE [LARGE SCALE GENOMIC DNA]</scope>
    <source>
        <strain evidence="9">YL45</strain>
    </source>
</reference>
<name>A0A227KJ39_9BURK</name>
<dbReference type="Pfam" id="PF01795">
    <property type="entry name" value="Methyltransf_5"/>
    <property type="match status" value="1"/>
</dbReference>
<comment type="function">
    <text evidence="7">Specifically methylates the N4 position of cytidine in position 1402 (C1402) of 16S rRNA.</text>
</comment>
<dbReference type="Gene3D" id="3.40.50.150">
    <property type="entry name" value="Vaccinia Virus protein VP39"/>
    <property type="match status" value="1"/>
</dbReference>
<feature type="binding site" evidence="7">
    <location>
        <position position="79"/>
    </location>
    <ligand>
        <name>S-adenosyl-L-methionine</name>
        <dbReference type="ChEBI" id="CHEBI:59789"/>
    </ligand>
</feature>
<evidence type="ECO:0000313" key="9">
    <source>
        <dbReference type="Proteomes" id="UP000214610"/>
    </source>
</evidence>
<dbReference type="EC" id="2.1.1.199" evidence="7"/>
<feature type="binding site" evidence="7">
    <location>
        <position position="100"/>
    </location>
    <ligand>
        <name>S-adenosyl-L-methionine</name>
        <dbReference type="ChEBI" id="CHEBI:59789"/>
    </ligand>
</feature>
<dbReference type="InterPro" id="IPR023397">
    <property type="entry name" value="SAM-dep_MeTrfase_MraW_recog"/>
</dbReference>
<comment type="subcellular location">
    <subcellularLocation>
        <location evidence="7">Cytoplasm</location>
    </subcellularLocation>
</comment>
<dbReference type="FunFam" id="1.10.150.170:FF:000001">
    <property type="entry name" value="Ribosomal RNA small subunit methyltransferase H"/>
    <property type="match status" value="1"/>
</dbReference>
<keyword evidence="2 7" id="KW-0963">Cytoplasm</keyword>
<dbReference type="Proteomes" id="UP000214610">
    <property type="component" value="Unassembled WGS sequence"/>
</dbReference>
<dbReference type="SUPFAM" id="SSF53335">
    <property type="entry name" value="S-adenosyl-L-methionine-dependent methyltransferases"/>
    <property type="match status" value="1"/>
</dbReference>
<dbReference type="NCBIfam" id="TIGR00006">
    <property type="entry name" value="16S rRNA (cytosine(1402)-N(4))-methyltransferase RsmH"/>
    <property type="match status" value="1"/>
</dbReference>
<evidence type="ECO:0000256" key="1">
    <source>
        <dbReference type="ARBA" id="ARBA00010396"/>
    </source>
</evidence>
<dbReference type="Gene3D" id="1.10.150.170">
    <property type="entry name" value="Putative methyltransferase TM0872, insert domain"/>
    <property type="match status" value="1"/>
</dbReference>
<evidence type="ECO:0000256" key="4">
    <source>
        <dbReference type="ARBA" id="ARBA00022603"/>
    </source>
</evidence>
<evidence type="ECO:0000256" key="2">
    <source>
        <dbReference type="ARBA" id="ARBA00022490"/>
    </source>
</evidence>
<keyword evidence="9" id="KW-1185">Reference proteome</keyword>
<keyword evidence="6 7" id="KW-0949">S-adenosyl-L-methionine</keyword>
<accession>A0A227KJ39</accession>
<protein>
    <recommendedName>
        <fullName evidence="7">Ribosomal RNA small subunit methyltransferase H</fullName>
        <ecNumber evidence="7">2.1.1.199</ecNumber>
    </recommendedName>
    <alternativeName>
        <fullName evidence="7">16S rRNA m(4)C1402 methyltransferase</fullName>
    </alternativeName>
    <alternativeName>
        <fullName evidence="7">rRNA (cytosine-N(4)-)-methyltransferase RsmH</fullName>
    </alternativeName>
</protein>
<evidence type="ECO:0000313" key="8">
    <source>
        <dbReference type="EMBL" id="OXE47827.1"/>
    </source>
</evidence>
<dbReference type="InterPro" id="IPR002903">
    <property type="entry name" value="RsmH"/>
</dbReference>
<feature type="binding site" evidence="7">
    <location>
        <position position="107"/>
    </location>
    <ligand>
        <name>S-adenosyl-L-methionine</name>
        <dbReference type="ChEBI" id="CHEBI:59789"/>
    </ligand>
</feature>
<evidence type="ECO:0000256" key="7">
    <source>
        <dbReference type="HAMAP-Rule" id="MF_01007"/>
    </source>
</evidence>
<dbReference type="HAMAP" id="MF_01007">
    <property type="entry name" value="16SrRNA_methyltr_H"/>
    <property type="match status" value="1"/>
</dbReference>
<dbReference type="PIRSF" id="PIRSF004486">
    <property type="entry name" value="MraW"/>
    <property type="match status" value="1"/>
</dbReference>
<comment type="catalytic activity">
    <reaction evidence="7">
        <text>cytidine(1402) in 16S rRNA + S-adenosyl-L-methionine = N(4)-methylcytidine(1402) in 16S rRNA + S-adenosyl-L-homocysteine + H(+)</text>
        <dbReference type="Rhea" id="RHEA:42928"/>
        <dbReference type="Rhea" id="RHEA-COMP:10286"/>
        <dbReference type="Rhea" id="RHEA-COMP:10287"/>
        <dbReference type="ChEBI" id="CHEBI:15378"/>
        <dbReference type="ChEBI" id="CHEBI:57856"/>
        <dbReference type="ChEBI" id="CHEBI:59789"/>
        <dbReference type="ChEBI" id="CHEBI:74506"/>
        <dbReference type="ChEBI" id="CHEBI:82748"/>
        <dbReference type="EC" id="2.1.1.199"/>
    </reaction>
</comment>